<keyword evidence="3" id="KW-1185">Reference proteome</keyword>
<name>D3BSL3_HETP5</name>
<dbReference type="InterPro" id="IPR011044">
    <property type="entry name" value="Quino_amine_DH_bsu"/>
</dbReference>
<feature type="region of interest" description="Disordered" evidence="1">
    <location>
        <begin position="147"/>
        <end position="169"/>
    </location>
</feature>
<dbReference type="EMBL" id="ADBJ01000054">
    <property type="protein sequence ID" value="EFA75478.1"/>
    <property type="molecule type" value="Genomic_DNA"/>
</dbReference>
<dbReference type="SUPFAM" id="SSF50969">
    <property type="entry name" value="YVTN repeat-like/Quinoprotein amine dehydrogenase"/>
    <property type="match status" value="1"/>
</dbReference>
<dbReference type="InParanoid" id="D3BSL3"/>
<reference evidence="2 3" key="1">
    <citation type="journal article" date="2011" name="Genome Res.">
        <title>Phylogeny-wide analysis of social amoeba genomes highlights ancient origins for complex intercellular communication.</title>
        <authorList>
            <person name="Heidel A.J."/>
            <person name="Lawal H.M."/>
            <person name="Felder M."/>
            <person name="Schilde C."/>
            <person name="Helps N.R."/>
            <person name="Tunggal B."/>
            <person name="Rivero F."/>
            <person name="John U."/>
            <person name="Schleicher M."/>
            <person name="Eichinger L."/>
            <person name="Platzer M."/>
            <person name="Noegel A.A."/>
            <person name="Schaap P."/>
            <person name="Gloeckner G."/>
        </authorList>
    </citation>
    <scope>NUCLEOTIDE SEQUENCE [LARGE SCALE GENOMIC DNA]</scope>
    <source>
        <strain evidence="3">ATCC 26659 / Pp 5 / PN500</strain>
    </source>
</reference>
<protein>
    <submittedName>
        <fullName evidence="2">Uncharacterized protein</fullName>
    </submittedName>
</protein>
<dbReference type="AlphaFoldDB" id="D3BSL3"/>
<gene>
    <name evidence="2" type="ORF">PPL_10982</name>
</gene>
<evidence type="ECO:0000313" key="3">
    <source>
        <dbReference type="Proteomes" id="UP000001396"/>
    </source>
</evidence>
<dbReference type="Proteomes" id="UP000001396">
    <property type="component" value="Unassembled WGS sequence"/>
</dbReference>
<evidence type="ECO:0000313" key="2">
    <source>
        <dbReference type="EMBL" id="EFA75478.1"/>
    </source>
</evidence>
<comment type="caution">
    <text evidence="2">The sequence shown here is derived from an EMBL/GenBank/DDBJ whole genome shotgun (WGS) entry which is preliminary data.</text>
</comment>
<accession>D3BSL3</accession>
<organism evidence="2 3">
    <name type="scientific">Heterostelium pallidum (strain ATCC 26659 / Pp 5 / PN500)</name>
    <name type="common">Cellular slime mold</name>
    <name type="synonym">Polysphondylium pallidum</name>
    <dbReference type="NCBI Taxonomy" id="670386"/>
    <lineage>
        <taxon>Eukaryota</taxon>
        <taxon>Amoebozoa</taxon>
        <taxon>Evosea</taxon>
        <taxon>Eumycetozoa</taxon>
        <taxon>Dictyostelia</taxon>
        <taxon>Acytosteliales</taxon>
        <taxon>Acytosteliaceae</taxon>
        <taxon>Heterostelium</taxon>
    </lineage>
</organism>
<dbReference type="RefSeq" id="XP_020427612.1">
    <property type="nucleotide sequence ID" value="XM_020581742.1"/>
</dbReference>
<proteinExistence type="predicted"/>
<evidence type="ECO:0000256" key="1">
    <source>
        <dbReference type="SAM" id="MobiDB-lite"/>
    </source>
</evidence>
<dbReference type="GeneID" id="31366451"/>
<feature type="compositionally biased region" description="Low complexity" evidence="1">
    <location>
        <begin position="150"/>
        <end position="166"/>
    </location>
</feature>
<dbReference type="FunCoup" id="D3BSL3">
    <property type="interactions" value="151"/>
</dbReference>
<sequence length="396" mass="46239">MLSTNFCSRSMNSLESSSNLTLTSINLHEIIREKITTMEIDNNNNNNNNYNSIHNKISSLLDIQSAMESTFDSLKSMVNEYQQNQQTEDEISNRFKEIHEFLVVEEHKIKRPIININEQLVRHIESQTNVMKSLNTISQHYKAIFDSDHSNSQSNQSPSSSSISPDTTDRYQTSTIITSIAKCSNHNEFIQSNIDTLFCFNDRNNNKTKIDEYSLLNLFVEHNKTLNLNDIQHIQSKQYQLVVDDKQLELIKNQLQSTFKMVVKSQLHSTTHPPKQTYIFSTDTDSKLSMINITNRNNIHFEQQNIDSDKKMFYFYSVVTVGNYIYRFGSTDYAKYSIVDQTLTEIKMNDIDFGIRSVCYDGQDHIYIAPWSSPSIYRFNINQLKFEIYYRLEKLN</sequence>